<dbReference type="SUPFAM" id="SSF47741">
    <property type="entry name" value="CO dehydrogenase ISP C-domain like"/>
    <property type="match status" value="1"/>
</dbReference>
<dbReference type="PROSITE" id="PS51085">
    <property type="entry name" value="2FE2S_FER_2"/>
    <property type="match status" value="1"/>
</dbReference>
<name>A0A6J5EHP3_9BURK</name>
<dbReference type="SUPFAM" id="SSF54292">
    <property type="entry name" value="2Fe-2S ferredoxin-like"/>
    <property type="match status" value="1"/>
</dbReference>
<dbReference type="Gene3D" id="1.10.150.120">
    <property type="entry name" value="[2Fe-2S]-binding domain"/>
    <property type="match status" value="1"/>
</dbReference>
<dbReference type="GO" id="GO:0051537">
    <property type="term" value="F:2 iron, 2 sulfur cluster binding"/>
    <property type="evidence" value="ECO:0007669"/>
    <property type="project" value="UniProtKB-KW"/>
</dbReference>
<keyword evidence="7" id="KW-1185">Reference proteome</keyword>
<dbReference type="GO" id="GO:0050138">
    <property type="term" value="F:nicotinate dehydrogenase activity"/>
    <property type="evidence" value="ECO:0007669"/>
    <property type="project" value="UniProtKB-EC"/>
</dbReference>
<dbReference type="InterPro" id="IPR001041">
    <property type="entry name" value="2Fe-2S_ferredoxin-type"/>
</dbReference>
<accession>A0A6J5EHP3</accession>
<evidence type="ECO:0000256" key="2">
    <source>
        <dbReference type="ARBA" id="ARBA00022723"/>
    </source>
</evidence>
<evidence type="ECO:0000259" key="5">
    <source>
        <dbReference type="PROSITE" id="PS51085"/>
    </source>
</evidence>
<reference evidence="6 7" key="1">
    <citation type="submission" date="2020-04" db="EMBL/GenBank/DDBJ databases">
        <authorList>
            <person name="De Canck E."/>
        </authorList>
    </citation>
    <scope>NUCLEOTIDE SEQUENCE [LARGE SCALE GENOMIC DNA]</scope>
    <source>
        <strain evidence="6 7">LMG 29542</strain>
    </source>
</reference>
<keyword evidence="3" id="KW-0408">Iron</keyword>
<dbReference type="RefSeq" id="WP_175229018.1">
    <property type="nucleotide sequence ID" value="NZ_CADIKH010000024.1"/>
</dbReference>
<gene>
    <name evidence="6" type="primary">ndhS</name>
    <name evidence="6" type="ORF">LMG29542_04919</name>
</gene>
<keyword evidence="6" id="KW-0560">Oxidoreductase</keyword>
<dbReference type="GO" id="GO:0046872">
    <property type="term" value="F:metal ion binding"/>
    <property type="evidence" value="ECO:0007669"/>
    <property type="project" value="UniProtKB-KW"/>
</dbReference>
<keyword evidence="2" id="KW-0479">Metal-binding</keyword>
<dbReference type="AlphaFoldDB" id="A0A6J5EHP3"/>
<dbReference type="EMBL" id="CADIKH010000024">
    <property type="protein sequence ID" value="CAB3764535.1"/>
    <property type="molecule type" value="Genomic_DNA"/>
</dbReference>
<dbReference type="EC" id="1.17.1.5" evidence="6"/>
<dbReference type="Proteomes" id="UP000494363">
    <property type="component" value="Unassembled WGS sequence"/>
</dbReference>
<dbReference type="InterPro" id="IPR012675">
    <property type="entry name" value="Beta-grasp_dom_sf"/>
</dbReference>
<dbReference type="InterPro" id="IPR051452">
    <property type="entry name" value="Diverse_Oxidoreductases"/>
</dbReference>
<dbReference type="InterPro" id="IPR036010">
    <property type="entry name" value="2Fe-2S_ferredoxin-like_sf"/>
</dbReference>
<evidence type="ECO:0000313" key="7">
    <source>
        <dbReference type="Proteomes" id="UP000494363"/>
    </source>
</evidence>
<evidence type="ECO:0000256" key="4">
    <source>
        <dbReference type="ARBA" id="ARBA00023014"/>
    </source>
</evidence>
<evidence type="ECO:0000313" key="6">
    <source>
        <dbReference type="EMBL" id="CAB3764535.1"/>
    </source>
</evidence>
<organism evidence="6 7">
    <name type="scientific">Paraburkholderia humisilvae</name>
    <dbReference type="NCBI Taxonomy" id="627669"/>
    <lineage>
        <taxon>Bacteria</taxon>
        <taxon>Pseudomonadati</taxon>
        <taxon>Pseudomonadota</taxon>
        <taxon>Betaproteobacteria</taxon>
        <taxon>Burkholderiales</taxon>
        <taxon>Burkholderiaceae</taxon>
        <taxon>Paraburkholderia</taxon>
    </lineage>
</organism>
<protein>
    <submittedName>
        <fullName evidence="6">Nicotinate dehydrogenase small FeS subunit</fullName>
        <ecNumber evidence="6">1.17.1.5</ecNumber>
    </submittedName>
</protein>
<dbReference type="CDD" id="cd00207">
    <property type="entry name" value="fer2"/>
    <property type="match status" value="1"/>
</dbReference>
<evidence type="ECO:0000256" key="3">
    <source>
        <dbReference type="ARBA" id="ARBA00023004"/>
    </source>
</evidence>
<dbReference type="InterPro" id="IPR036884">
    <property type="entry name" value="2Fe-2S-bd_dom_sf"/>
</dbReference>
<feature type="domain" description="2Fe-2S ferredoxin-type" evidence="5">
    <location>
        <begin position="6"/>
        <end position="82"/>
    </location>
</feature>
<evidence type="ECO:0000256" key="1">
    <source>
        <dbReference type="ARBA" id="ARBA00022714"/>
    </source>
</evidence>
<dbReference type="Pfam" id="PF00111">
    <property type="entry name" value="Fer2"/>
    <property type="match status" value="1"/>
</dbReference>
<dbReference type="InterPro" id="IPR002888">
    <property type="entry name" value="2Fe-2S-bd"/>
</dbReference>
<dbReference type="Pfam" id="PF01799">
    <property type="entry name" value="Fer2_2"/>
    <property type="match status" value="1"/>
</dbReference>
<keyword evidence="1" id="KW-0001">2Fe-2S</keyword>
<dbReference type="PANTHER" id="PTHR44379:SF8">
    <property type="entry name" value="XANTHINE DEHYDROGENASE IRON-SULFUR-BINDING SUBUNIT XDHC-RELATED"/>
    <property type="match status" value="1"/>
</dbReference>
<proteinExistence type="predicted"/>
<keyword evidence="4" id="KW-0411">Iron-sulfur</keyword>
<dbReference type="PANTHER" id="PTHR44379">
    <property type="entry name" value="OXIDOREDUCTASE WITH IRON-SULFUR SUBUNIT"/>
    <property type="match status" value="1"/>
</dbReference>
<sequence length="165" mass="17690">MSATSLMIHFTLNGEPVSAGIEPHHTILDVLRQQFSLYGARESCGQGLCGCCTVIVNGESVSGCLFLAAMADGGEVSTIEALDANGELDPVQQAFIECGAFQCGFCTSGFILMSRQLLERNPDPTEAEIRHFLSGNLCRCAAYPEIIEAVKLAAQMRRSTAELVK</sequence>
<dbReference type="Gene3D" id="3.10.20.30">
    <property type="match status" value="1"/>
</dbReference>